<dbReference type="PROSITE" id="PS50977">
    <property type="entry name" value="HTH_TETR_2"/>
    <property type="match status" value="1"/>
</dbReference>
<name>A0A7X1PPX7_9PSED</name>
<dbReference type="EMBL" id="WHUV01000003">
    <property type="protein sequence ID" value="MQA55985.1"/>
    <property type="molecule type" value="Genomic_DNA"/>
</dbReference>
<keyword evidence="2 4" id="KW-0238">DNA-binding</keyword>
<dbReference type="GO" id="GO:0003677">
    <property type="term" value="F:DNA binding"/>
    <property type="evidence" value="ECO:0007669"/>
    <property type="project" value="UniProtKB-UniRule"/>
</dbReference>
<dbReference type="InterPro" id="IPR036271">
    <property type="entry name" value="Tet_transcr_reg_TetR-rel_C_sf"/>
</dbReference>
<evidence type="ECO:0000256" key="1">
    <source>
        <dbReference type="ARBA" id="ARBA00023015"/>
    </source>
</evidence>
<evidence type="ECO:0000313" key="6">
    <source>
        <dbReference type="EMBL" id="MQA55985.1"/>
    </source>
</evidence>
<dbReference type="PANTHER" id="PTHR47506">
    <property type="entry name" value="TRANSCRIPTIONAL REGULATORY PROTEIN"/>
    <property type="match status" value="1"/>
</dbReference>
<comment type="caution">
    <text evidence="6">The sequence shown here is derived from an EMBL/GenBank/DDBJ whole genome shotgun (WGS) entry which is preliminary data.</text>
</comment>
<evidence type="ECO:0000313" key="7">
    <source>
        <dbReference type="Proteomes" id="UP000486534"/>
    </source>
</evidence>
<gene>
    <name evidence="6" type="ORF">GDH07_21940</name>
</gene>
<reference evidence="6 7" key="1">
    <citation type="submission" date="2019-10" db="EMBL/GenBank/DDBJ databases">
        <title>Pseudomonas dajingensis sp. nov., isolated from the profound head ulcers of farmed Murray cod (Maccullochella peelii peelii).</title>
        <authorList>
            <person name="Liu Y."/>
        </authorList>
    </citation>
    <scope>NUCLEOTIDE SEQUENCE [LARGE SCALE GENOMIC DNA]</scope>
    <source>
        <strain evidence="6 7">MC042</strain>
    </source>
</reference>
<evidence type="ECO:0000259" key="5">
    <source>
        <dbReference type="PROSITE" id="PS50977"/>
    </source>
</evidence>
<dbReference type="Proteomes" id="UP000486534">
    <property type="component" value="Unassembled WGS sequence"/>
</dbReference>
<keyword evidence="3" id="KW-0804">Transcription</keyword>
<sequence length="189" mass="20846">MRYSAGHKQETRERLLQSSSVQAKDEGFSTVGVDALMKAIGLSGGAFYSHFASKDELFGSIVERELRQSLERLAGNGQHDREKLRRCLKQYLSMAHVQQPGAGCALPALGAEISRGPEEVRQRAEDLIYRLHQAWAQTLGSESLAWSILAQCVGALVVARMLVSPSLQEQLLAGNHEQIIGQLERLPHD</sequence>
<feature type="DNA-binding region" description="H-T-H motif" evidence="4">
    <location>
        <begin position="32"/>
        <end position="51"/>
    </location>
</feature>
<dbReference type="Pfam" id="PF00440">
    <property type="entry name" value="TetR_N"/>
    <property type="match status" value="1"/>
</dbReference>
<dbReference type="InterPro" id="IPR001647">
    <property type="entry name" value="HTH_TetR"/>
</dbReference>
<organism evidence="6 7">
    <name type="scientific">Pseudomonas piscis</name>
    <dbReference type="NCBI Taxonomy" id="2614538"/>
    <lineage>
        <taxon>Bacteria</taxon>
        <taxon>Pseudomonadati</taxon>
        <taxon>Pseudomonadota</taxon>
        <taxon>Gammaproteobacteria</taxon>
        <taxon>Pseudomonadales</taxon>
        <taxon>Pseudomonadaceae</taxon>
        <taxon>Pseudomonas</taxon>
    </lineage>
</organism>
<proteinExistence type="predicted"/>
<dbReference type="InterPro" id="IPR009057">
    <property type="entry name" value="Homeodomain-like_sf"/>
</dbReference>
<evidence type="ECO:0000256" key="3">
    <source>
        <dbReference type="ARBA" id="ARBA00023163"/>
    </source>
</evidence>
<dbReference type="Gene3D" id="1.10.357.10">
    <property type="entry name" value="Tetracycline Repressor, domain 2"/>
    <property type="match status" value="1"/>
</dbReference>
<protein>
    <submittedName>
        <fullName evidence="6">TetR family transcriptional regulator</fullName>
    </submittedName>
</protein>
<dbReference type="PANTHER" id="PTHR47506:SF7">
    <property type="entry name" value="TRANSCRIPTIONAL REGULATORY PROTEIN"/>
    <property type="match status" value="1"/>
</dbReference>
<evidence type="ECO:0000256" key="4">
    <source>
        <dbReference type="PROSITE-ProRule" id="PRU00335"/>
    </source>
</evidence>
<evidence type="ECO:0000256" key="2">
    <source>
        <dbReference type="ARBA" id="ARBA00023125"/>
    </source>
</evidence>
<accession>A0A7X1PPX7</accession>
<feature type="domain" description="HTH tetR-type" evidence="5">
    <location>
        <begin position="9"/>
        <end position="69"/>
    </location>
</feature>
<dbReference type="SUPFAM" id="SSF48498">
    <property type="entry name" value="Tetracyclin repressor-like, C-terminal domain"/>
    <property type="match status" value="1"/>
</dbReference>
<dbReference type="SUPFAM" id="SSF46689">
    <property type="entry name" value="Homeodomain-like"/>
    <property type="match status" value="1"/>
</dbReference>
<dbReference type="RefSeq" id="WP_152898855.1">
    <property type="nucleotide sequence ID" value="NZ_WHUV01000003.1"/>
</dbReference>
<dbReference type="Gene3D" id="1.10.10.60">
    <property type="entry name" value="Homeodomain-like"/>
    <property type="match status" value="1"/>
</dbReference>
<dbReference type="AlphaFoldDB" id="A0A7X1PPX7"/>
<keyword evidence="1" id="KW-0805">Transcription regulation</keyword>